<protein>
    <submittedName>
        <fullName evidence="2">DUF1016 N-terminal domain-containing protein</fullName>
    </submittedName>
</protein>
<evidence type="ECO:0000259" key="1">
    <source>
        <dbReference type="Pfam" id="PF17761"/>
    </source>
</evidence>
<gene>
    <name evidence="2" type="ORF">OD355_01540</name>
</gene>
<evidence type="ECO:0000313" key="2">
    <source>
        <dbReference type="EMBL" id="MCU7693193.1"/>
    </source>
</evidence>
<reference evidence="2" key="1">
    <citation type="submission" date="2022-10" db="EMBL/GenBank/DDBJ databases">
        <authorList>
            <person name="Kim H.S."/>
            <person name="Kim J.-S."/>
            <person name="Suh M.K."/>
            <person name="Eom M.K."/>
            <person name="Lee J.-S."/>
        </authorList>
    </citation>
    <scope>NUCLEOTIDE SEQUENCE</scope>
    <source>
        <strain evidence="2">LIP-5</strain>
    </source>
</reference>
<comment type="caution">
    <text evidence="2">The sequence shown here is derived from an EMBL/GenBank/DDBJ whole genome shotgun (WGS) entry which is preliminary data.</text>
</comment>
<dbReference type="AlphaFoldDB" id="A0AAE3LJ31"/>
<proteinExistence type="predicted"/>
<keyword evidence="3" id="KW-1185">Reference proteome</keyword>
<dbReference type="EMBL" id="JAOTPL010000001">
    <property type="protein sequence ID" value="MCU7693193.1"/>
    <property type="molecule type" value="Genomic_DNA"/>
</dbReference>
<dbReference type="InterPro" id="IPR041527">
    <property type="entry name" value="YhcG_N"/>
</dbReference>
<organism evidence="2 3">
    <name type="scientific">Haoranjiania flava</name>
    <dbReference type="NCBI Taxonomy" id="1856322"/>
    <lineage>
        <taxon>Bacteria</taxon>
        <taxon>Pseudomonadati</taxon>
        <taxon>Bacteroidota</taxon>
        <taxon>Chitinophagia</taxon>
        <taxon>Chitinophagales</taxon>
        <taxon>Chitinophagaceae</taxon>
        <taxon>Haoranjiania</taxon>
    </lineage>
</organism>
<dbReference type="Proteomes" id="UP001209317">
    <property type="component" value="Unassembled WGS sequence"/>
</dbReference>
<dbReference type="Pfam" id="PF17761">
    <property type="entry name" value="DUF1016_N"/>
    <property type="match status" value="1"/>
</dbReference>
<evidence type="ECO:0000313" key="3">
    <source>
        <dbReference type="Proteomes" id="UP001209317"/>
    </source>
</evidence>
<feature type="domain" description="YhcG N-terminal" evidence="1">
    <location>
        <begin position="2"/>
        <end position="79"/>
    </location>
</feature>
<sequence length="182" mass="20854">MAAYGACFAVKELSRMQQFAEKFPDFSFVQKYIPLLSWAHLRILLDVENDMASAYYLSVMLQQSLDIRQLKKISENLFEQVFNDGLEADKIKSHIKQEYAALDKALANAALVKLNDACKPDLFKKSFSQYHALLKGSGNTRMPQAEDDLYKAVSALIEEHRVSRISAFNLMLNMLYWEVENS</sequence>
<name>A0AAE3LJ31_9BACT</name>
<accession>A0AAE3LJ31</accession>